<sequence length="350" mass="39545">MILALFAFFLLSLPVALAGVVYPFRPFRTRKRAAKAFGVAFLGIVLVAAFGDPNGQNEKNAAQETRVAAAQNSHEQTKTPPAKPEPAPKTEEEVAAEQEADRLFNIENRTDILLRSFDNGKWGAVAINLAALRELNADLDQLSSEIEAKVLNYVRPLPTSDFEGNIKGYKLLTALRPENSTYSEKVAFYEKRKLDTRNAAVRRLRKKEDKVEGVTFYSHPNSPKYLNSRSTVYLYIGKRSAGQPWLRMKTIYTASNWLFVNNVIAWHDGIKEPLVSGAFDRDHNSDIWEWRDQTPSGYQLEVLRSLANAREAVLRFEGDQYRKDVTLSAGDKKAIREVLLAYDVMKSGNW</sequence>
<evidence type="ECO:0000256" key="1">
    <source>
        <dbReference type="SAM" id="MobiDB-lite"/>
    </source>
</evidence>
<reference evidence="3" key="1">
    <citation type="submission" date="2016-11" db="EMBL/GenBank/DDBJ databases">
        <authorList>
            <person name="Varghese N."/>
            <person name="Submissions S."/>
        </authorList>
    </citation>
    <scope>NUCLEOTIDE SEQUENCE [LARGE SCALE GENOMIC DNA]</scope>
    <source>
        <strain evidence="3">DSM 100564</strain>
    </source>
</reference>
<keyword evidence="3" id="KW-1185">Reference proteome</keyword>
<dbReference type="Proteomes" id="UP000183982">
    <property type="component" value="Unassembled WGS sequence"/>
</dbReference>
<feature type="region of interest" description="Disordered" evidence="1">
    <location>
        <begin position="68"/>
        <end position="97"/>
    </location>
</feature>
<accession>A0A1M6TU48</accession>
<dbReference type="EMBL" id="FQZQ01000045">
    <property type="protein sequence ID" value="SHK60471.1"/>
    <property type="molecule type" value="Genomic_DNA"/>
</dbReference>
<dbReference type="AlphaFoldDB" id="A0A1M6TU48"/>
<gene>
    <name evidence="2" type="ORF">SAMN05444000_1457</name>
</gene>
<evidence type="ECO:0000313" key="2">
    <source>
        <dbReference type="EMBL" id="SHK60471.1"/>
    </source>
</evidence>
<protein>
    <submittedName>
        <fullName evidence="2">Uncharacterized protein</fullName>
    </submittedName>
</protein>
<evidence type="ECO:0000313" key="3">
    <source>
        <dbReference type="Proteomes" id="UP000183982"/>
    </source>
</evidence>
<organism evidence="2 3">
    <name type="scientific">Shimia gijangensis</name>
    <dbReference type="NCBI Taxonomy" id="1470563"/>
    <lineage>
        <taxon>Bacteria</taxon>
        <taxon>Pseudomonadati</taxon>
        <taxon>Pseudomonadota</taxon>
        <taxon>Alphaproteobacteria</taxon>
        <taxon>Rhodobacterales</taxon>
        <taxon>Roseobacteraceae</taxon>
    </lineage>
</organism>
<dbReference type="OrthoDB" id="5465114at2"/>
<dbReference type="RefSeq" id="WP_073257197.1">
    <property type="nucleotide sequence ID" value="NZ_FQZQ01000045.1"/>
</dbReference>
<name>A0A1M6TU48_9RHOB</name>
<proteinExistence type="predicted"/>